<dbReference type="EMBL" id="NMPR01000054">
    <property type="protein sequence ID" value="KAA8632469.1"/>
    <property type="molecule type" value="Genomic_DNA"/>
</dbReference>
<accession>A0A8S8ZSQ6</accession>
<evidence type="ECO:0000313" key="4">
    <source>
        <dbReference type="EMBL" id="KAA8632469.1"/>
    </source>
</evidence>
<gene>
    <name evidence="4" type="ORF">SMACR_03055</name>
</gene>
<dbReference type="AlphaFoldDB" id="A0A8S8ZSQ6"/>
<dbReference type="Proteomes" id="UP000433876">
    <property type="component" value="Unassembled WGS sequence"/>
</dbReference>
<sequence length="293" mass="31292">MTSPTATAPTAITNPPPVTNTTAAITNPTPVTGTTTGITVTAPGTGGNARFNADAANWDSNPSIQLATSLAFESYLAHLPPPSVLSTYNVLEIGCGTGLLSLMLAPHVRSLTAVDAAEGMIEVLSHKLAWGGAYEKVKNVRPVAYLLQDPEDPVLKIDPVTGLAWDGKFDLVISHLVLHHVADLPALFRTIYGTLTPSLNADGTGGRVITTDFENFGPEARRFHPEAKMEGVERHGIIKEEMELVLRGAGFEEVRVERGFVLSKKVESEPGKGDMETGPVVEFPFLVCEGRRV</sequence>
<dbReference type="VEuPathDB" id="FungiDB:SMAC_03055"/>
<name>A0A8S8ZSQ6_SORMA</name>
<keyword evidence="1" id="KW-0808">Transferase</keyword>
<dbReference type="SUPFAM" id="SSF53335">
    <property type="entry name" value="S-adenosyl-L-methionine-dependent methyltransferases"/>
    <property type="match status" value="1"/>
</dbReference>
<feature type="domain" description="Methyltransferase type 12" evidence="3">
    <location>
        <begin position="91"/>
        <end position="197"/>
    </location>
</feature>
<reference evidence="4 5" key="1">
    <citation type="submission" date="2017-07" db="EMBL/GenBank/DDBJ databases">
        <title>Genome sequence of the Sordaria macrospora wild type strain R19027.</title>
        <authorList>
            <person name="Nowrousian M."/>
            <person name="Teichert I."/>
            <person name="Kueck U."/>
        </authorList>
    </citation>
    <scope>NUCLEOTIDE SEQUENCE [LARGE SCALE GENOMIC DNA]</scope>
    <source>
        <strain evidence="4 5">R19027</strain>
        <tissue evidence="4">Mycelium</tissue>
    </source>
</reference>
<dbReference type="PANTHER" id="PTHR43861">
    <property type="entry name" value="TRANS-ACONITATE 2-METHYLTRANSFERASE-RELATED"/>
    <property type="match status" value="1"/>
</dbReference>
<evidence type="ECO:0000256" key="2">
    <source>
        <dbReference type="SAM" id="MobiDB-lite"/>
    </source>
</evidence>
<dbReference type="Gene3D" id="3.40.50.150">
    <property type="entry name" value="Vaccinia Virus protein VP39"/>
    <property type="match status" value="1"/>
</dbReference>
<dbReference type="PANTHER" id="PTHR43861:SF3">
    <property type="entry name" value="PUTATIVE (AFU_ORTHOLOGUE AFUA_2G14390)-RELATED"/>
    <property type="match status" value="1"/>
</dbReference>
<dbReference type="Pfam" id="PF08242">
    <property type="entry name" value="Methyltransf_12"/>
    <property type="match status" value="1"/>
</dbReference>
<dbReference type="InterPro" id="IPR029063">
    <property type="entry name" value="SAM-dependent_MTases_sf"/>
</dbReference>
<dbReference type="GO" id="GO:0016740">
    <property type="term" value="F:transferase activity"/>
    <property type="evidence" value="ECO:0007669"/>
    <property type="project" value="UniProtKB-KW"/>
</dbReference>
<feature type="region of interest" description="Disordered" evidence="2">
    <location>
        <begin position="1"/>
        <end position="37"/>
    </location>
</feature>
<organism evidence="4 5">
    <name type="scientific">Sordaria macrospora</name>
    <dbReference type="NCBI Taxonomy" id="5147"/>
    <lineage>
        <taxon>Eukaryota</taxon>
        <taxon>Fungi</taxon>
        <taxon>Dikarya</taxon>
        <taxon>Ascomycota</taxon>
        <taxon>Pezizomycotina</taxon>
        <taxon>Sordariomycetes</taxon>
        <taxon>Sordariomycetidae</taxon>
        <taxon>Sordariales</taxon>
        <taxon>Sordariaceae</taxon>
        <taxon>Sordaria</taxon>
    </lineage>
</organism>
<evidence type="ECO:0000259" key="3">
    <source>
        <dbReference type="Pfam" id="PF08242"/>
    </source>
</evidence>
<dbReference type="InterPro" id="IPR013217">
    <property type="entry name" value="Methyltransf_12"/>
</dbReference>
<protein>
    <recommendedName>
        <fullName evidence="3">Methyltransferase type 12 domain-containing protein</fullName>
    </recommendedName>
</protein>
<dbReference type="CDD" id="cd02440">
    <property type="entry name" value="AdoMet_MTases"/>
    <property type="match status" value="1"/>
</dbReference>
<proteinExistence type="predicted"/>
<evidence type="ECO:0000313" key="5">
    <source>
        <dbReference type="Proteomes" id="UP000433876"/>
    </source>
</evidence>
<comment type="caution">
    <text evidence="4">The sequence shown here is derived from an EMBL/GenBank/DDBJ whole genome shotgun (WGS) entry which is preliminary data.</text>
</comment>
<evidence type="ECO:0000256" key="1">
    <source>
        <dbReference type="ARBA" id="ARBA00022679"/>
    </source>
</evidence>
<dbReference type="OMA" id="PFLVCEG"/>